<sequence>MFPNGVKLVDTLQQELSKSKVDLESRTKKHDMQLTALNQNLSTVRSDLKIANEKLTNYEQLKTEKNGMFADDLFNQVSFILTDVSQWAFRRTFGKKGEVHFFLI</sequence>
<reference evidence="3" key="1">
    <citation type="submission" date="2021-02" db="EMBL/GenBank/DDBJ databases">
        <authorList>
            <person name="Nowell W R."/>
        </authorList>
    </citation>
    <scope>NUCLEOTIDE SEQUENCE</scope>
</reference>
<organism evidence="3 4">
    <name type="scientific">Didymodactylos carnosus</name>
    <dbReference type="NCBI Taxonomy" id="1234261"/>
    <lineage>
        <taxon>Eukaryota</taxon>
        <taxon>Metazoa</taxon>
        <taxon>Spiralia</taxon>
        <taxon>Gnathifera</taxon>
        <taxon>Rotifera</taxon>
        <taxon>Eurotatoria</taxon>
        <taxon>Bdelloidea</taxon>
        <taxon>Philodinida</taxon>
        <taxon>Philodinidae</taxon>
        <taxon>Didymodactylos</taxon>
    </lineage>
</organism>
<keyword evidence="1" id="KW-0175">Coiled coil</keyword>
<evidence type="ECO:0000256" key="1">
    <source>
        <dbReference type="SAM" id="Coils"/>
    </source>
</evidence>
<proteinExistence type="predicted"/>
<dbReference type="EMBL" id="CAJNOK010008399">
    <property type="protein sequence ID" value="CAF1062534.1"/>
    <property type="molecule type" value="Genomic_DNA"/>
</dbReference>
<evidence type="ECO:0000313" key="4">
    <source>
        <dbReference type="Proteomes" id="UP000682733"/>
    </source>
</evidence>
<protein>
    <submittedName>
        <fullName evidence="3">Uncharacterized protein</fullName>
    </submittedName>
</protein>
<dbReference type="EMBL" id="CAJOBA010008413">
    <property type="protein sequence ID" value="CAF3827906.1"/>
    <property type="molecule type" value="Genomic_DNA"/>
</dbReference>
<accession>A0A8S2JWA8</accession>
<dbReference type="AlphaFoldDB" id="A0A8S2JWA8"/>
<evidence type="ECO:0000313" key="3">
    <source>
        <dbReference type="EMBL" id="CAF3827906.1"/>
    </source>
</evidence>
<gene>
    <name evidence="2" type="ORF">OVA965_LOCUS17489</name>
    <name evidence="3" type="ORF">TMI583_LOCUS17499</name>
</gene>
<comment type="caution">
    <text evidence="3">The sequence shown here is derived from an EMBL/GenBank/DDBJ whole genome shotgun (WGS) entry which is preliminary data.</text>
</comment>
<name>A0A8S2JWA8_9BILA</name>
<evidence type="ECO:0000313" key="2">
    <source>
        <dbReference type="EMBL" id="CAF1062534.1"/>
    </source>
</evidence>
<dbReference type="Proteomes" id="UP000682733">
    <property type="component" value="Unassembled WGS sequence"/>
</dbReference>
<dbReference type="Proteomes" id="UP000677228">
    <property type="component" value="Unassembled WGS sequence"/>
</dbReference>
<feature type="coiled-coil region" evidence="1">
    <location>
        <begin position="34"/>
        <end position="61"/>
    </location>
</feature>